<feature type="signal peptide" evidence="2">
    <location>
        <begin position="1"/>
        <end position="23"/>
    </location>
</feature>
<evidence type="ECO:0000256" key="1">
    <source>
        <dbReference type="ARBA" id="ARBA00006987"/>
    </source>
</evidence>
<dbReference type="PANTHER" id="PTHR42928:SF5">
    <property type="entry name" value="BLR1237 PROTEIN"/>
    <property type="match status" value="1"/>
</dbReference>
<dbReference type="EMBL" id="WHUT02000010">
    <property type="protein sequence ID" value="NUB45856.1"/>
    <property type="molecule type" value="Genomic_DNA"/>
</dbReference>
<dbReference type="SUPFAM" id="SSF53850">
    <property type="entry name" value="Periplasmic binding protein-like II"/>
    <property type="match status" value="1"/>
</dbReference>
<gene>
    <name evidence="3" type="ORF">GEU84_015770</name>
</gene>
<dbReference type="Gene3D" id="3.40.190.10">
    <property type="entry name" value="Periplasmic binding protein-like II"/>
    <property type="match status" value="1"/>
</dbReference>
<dbReference type="Gene3D" id="3.40.190.150">
    <property type="entry name" value="Bordetella uptake gene, domain 1"/>
    <property type="match status" value="1"/>
</dbReference>
<protein>
    <recommendedName>
        <fullName evidence="5">Tripartite tricarboxylate transporter substrate binding protein</fullName>
    </recommendedName>
</protein>
<dbReference type="RefSeq" id="WP_152827847.1">
    <property type="nucleotide sequence ID" value="NZ_WHUT02000010.1"/>
</dbReference>
<comment type="similarity">
    <text evidence="1">Belongs to the UPF0065 (bug) family.</text>
</comment>
<dbReference type="InterPro" id="IPR005064">
    <property type="entry name" value="BUG"/>
</dbReference>
<dbReference type="PANTHER" id="PTHR42928">
    <property type="entry name" value="TRICARBOXYLATE-BINDING PROTEIN"/>
    <property type="match status" value="1"/>
</dbReference>
<dbReference type="InterPro" id="IPR042100">
    <property type="entry name" value="Bug_dom1"/>
</dbReference>
<evidence type="ECO:0000313" key="4">
    <source>
        <dbReference type="Proteomes" id="UP000484076"/>
    </source>
</evidence>
<comment type="caution">
    <text evidence="3">The sequence shown here is derived from an EMBL/GenBank/DDBJ whole genome shotgun (WGS) entry which is preliminary data.</text>
</comment>
<feature type="chain" id="PRO_5036498087" description="Tripartite tricarboxylate transporter substrate binding protein" evidence="2">
    <location>
        <begin position="24"/>
        <end position="340"/>
    </location>
</feature>
<proteinExistence type="inferred from homology"/>
<organism evidence="3 4">
    <name type="scientific">Fertoeibacter niger</name>
    <dbReference type="NCBI Taxonomy" id="2656921"/>
    <lineage>
        <taxon>Bacteria</taxon>
        <taxon>Pseudomonadati</taxon>
        <taxon>Pseudomonadota</taxon>
        <taxon>Alphaproteobacteria</taxon>
        <taxon>Rhodobacterales</taxon>
        <taxon>Paracoccaceae</taxon>
        <taxon>Fertoeibacter</taxon>
    </lineage>
</organism>
<name>A0A8X8H932_9RHOB</name>
<keyword evidence="4" id="KW-1185">Reference proteome</keyword>
<dbReference type="AlphaFoldDB" id="A0A8X8H932"/>
<reference evidence="3" key="1">
    <citation type="submission" date="2020-05" db="EMBL/GenBank/DDBJ databases">
        <title>Fertoebacter nigrum gen. nov., sp. nov., a new member of the family Rhodobacteraceae.</title>
        <authorList>
            <person name="Szuroczki S."/>
            <person name="Abbaszade G."/>
            <person name="Buni D."/>
            <person name="Schumann P."/>
            <person name="Toth E."/>
        </authorList>
    </citation>
    <scope>NUCLEOTIDE SEQUENCE</scope>
    <source>
        <strain evidence="3">RG-N-1a</strain>
    </source>
</reference>
<sequence length="340" mass="36636">MNRRSALAALAFAAAFSVPTAGAAQTVEEFYTGNTVELYIGYTVGGGYDLYARALARYMGKYIPGNPTVVPVNMDGAGSLRMTNWLYEAAPQDGTVFGTFARAAPFDPLFGNADATFDALKFNYIGSANNEVSICAALARSGIETFDDLKEKELIIGGTGDTADTVQFPKVLNAVFGTKMRIINGYPGGNDVVMAMERNEVDGRCGWSYTSVKSGSAEWLANGDLNMLMQLSTTKHPEIPEVPLVMDLVQNEEDRKLLNLVFARQTLGRPYAAPPNVPADRVEALRSAFMATMADPEFLAETAALELEITPVDGAAIQALVEEVYKSDPAVIERLNGILQ</sequence>
<accession>A0A8X8H932</accession>
<keyword evidence="2" id="KW-0732">Signal</keyword>
<evidence type="ECO:0000256" key="2">
    <source>
        <dbReference type="SAM" id="SignalP"/>
    </source>
</evidence>
<evidence type="ECO:0000313" key="3">
    <source>
        <dbReference type="EMBL" id="NUB45856.1"/>
    </source>
</evidence>
<dbReference type="Proteomes" id="UP000484076">
    <property type="component" value="Unassembled WGS sequence"/>
</dbReference>
<evidence type="ECO:0008006" key="5">
    <source>
        <dbReference type="Google" id="ProtNLM"/>
    </source>
</evidence>